<dbReference type="PANTHER" id="PTHR48104">
    <property type="entry name" value="METACASPASE-4"/>
    <property type="match status" value="1"/>
</dbReference>
<name>A0AAD7K2E7_9AGAR</name>
<reference evidence="4" key="1">
    <citation type="submission" date="2023-03" db="EMBL/GenBank/DDBJ databases">
        <title>Massive genome expansion in bonnet fungi (Mycena s.s.) driven by repeated elements and novel gene families across ecological guilds.</title>
        <authorList>
            <consortium name="Lawrence Berkeley National Laboratory"/>
            <person name="Harder C.B."/>
            <person name="Miyauchi S."/>
            <person name="Viragh M."/>
            <person name="Kuo A."/>
            <person name="Thoen E."/>
            <person name="Andreopoulos B."/>
            <person name="Lu D."/>
            <person name="Skrede I."/>
            <person name="Drula E."/>
            <person name="Henrissat B."/>
            <person name="Morin E."/>
            <person name="Kohler A."/>
            <person name="Barry K."/>
            <person name="LaButti K."/>
            <person name="Morin E."/>
            <person name="Salamov A."/>
            <person name="Lipzen A."/>
            <person name="Mereny Z."/>
            <person name="Hegedus B."/>
            <person name="Baldrian P."/>
            <person name="Stursova M."/>
            <person name="Weitz H."/>
            <person name="Taylor A."/>
            <person name="Grigoriev I.V."/>
            <person name="Nagy L.G."/>
            <person name="Martin F."/>
            <person name="Kauserud H."/>
        </authorList>
    </citation>
    <scope>NUCLEOTIDE SEQUENCE</scope>
    <source>
        <strain evidence="4">CBHHK188m</strain>
    </source>
</reference>
<dbReference type="Proteomes" id="UP001215280">
    <property type="component" value="Unassembled WGS sequence"/>
</dbReference>
<feature type="region of interest" description="Disordered" evidence="2">
    <location>
        <begin position="214"/>
        <end position="251"/>
    </location>
</feature>
<evidence type="ECO:0000259" key="3">
    <source>
        <dbReference type="Pfam" id="PF00656"/>
    </source>
</evidence>
<feature type="domain" description="Peptidase C14 caspase" evidence="3">
    <location>
        <begin position="28"/>
        <end position="176"/>
    </location>
</feature>
<dbReference type="InterPro" id="IPR011600">
    <property type="entry name" value="Pept_C14_caspase"/>
</dbReference>
<dbReference type="AlphaFoldDB" id="A0AAD7K2E7"/>
<dbReference type="Gene3D" id="3.40.50.12660">
    <property type="match status" value="1"/>
</dbReference>
<feature type="compositionally biased region" description="Basic and acidic residues" evidence="2">
    <location>
        <begin position="347"/>
        <end position="358"/>
    </location>
</feature>
<dbReference type="InterPro" id="IPR050452">
    <property type="entry name" value="Metacaspase"/>
</dbReference>
<comment type="caution">
    <text evidence="4">The sequence shown here is derived from an EMBL/GenBank/DDBJ whole genome shotgun (WGS) entry which is preliminary data.</text>
</comment>
<feature type="compositionally biased region" description="Basic and acidic residues" evidence="2">
    <location>
        <begin position="656"/>
        <end position="666"/>
    </location>
</feature>
<feature type="region of interest" description="Disordered" evidence="2">
    <location>
        <begin position="647"/>
        <end position="666"/>
    </location>
</feature>
<dbReference type="Pfam" id="PF00656">
    <property type="entry name" value="Peptidase_C14"/>
    <property type="match status" value="1"/>
</dbReference>
<evidence type="ECO:0000313" key="4">
    <source>
        <dbReference type="EMBL" id="KAJ7775646.1"/>
    </source>
</evidence>
<dbReference type="Gene3D" id="3.40.50.1460">
    <property type="match status" value="1"/>
</dbReference>
<dbReference type="GO" id="GO:0004197">
    <property type="term" value="F:cysteine-type endopeptidase activity"/>
    <property type="evidence" value="ECO:0007669"/>
    <property type="project" value="InterPro"/>
</dbReference>
<dbReference type="GO" id="GO:0006508">
    <property type="term" value="P:proteolysis"/>
    <property type="evidence" value="ECO:0007669"/>
    <property type="project" value="InterPro"/>
</dbReference>
<feature type="region of interest" description="Disordered" evidence="2">
    <location>
        <begin position="574"/>
        <end position="637"/>
    </location>
</feature>
<comment type="similarity">
    <text evidence="1">Belongs to the peptidase C14B family.</text>
</comment>
<feature type="compositionally biased region" description="Low complexity" evidence="2">
    <location>
        <begin position="583"/>
        <end position="614"/>
    </location>
</feature>
<dbReference type="EMBL" id="JARJLG010000014">
    <property type="protein sequence ID" value="KAJ7775646.1"/>
    <property type="molecule type" value="Genomic_DNA"/>
</dbReference>
<feature type="compositionally biased region" description="Low complexity" evidence="2">
    <location>
        <begin position="368"/>
        <end position="387"/>
    </location>
</feature>
<dbReference type="GO" id="GO:0005737">
    <property type="term" value="C:cytoplasm"/>
    <property type="evidence" value="ECO:0007669"/>
    <property type="project" value="TreeGrafter"/>
</dbReference>
<organism evidence="4 5">
    <name type="scientific">Mycena maculata</name>
    <dbReference type="NCBI Taxonomy" id="230809"/>
    <lineage>
        <taxon>Eukaryota</taxon>
        <taxon>Fungi</taxon>
        <taxon>Dikarya</taxon>
        <taxon>Basidiomycota</taxon>
        <taxon>Agaricomycotina</taxon>
        <taxon>Agaricomycetes</taxon>
        <taxon>Agaricomycetidae</taxon>
        <taxon>Agaricales</taxon>
        <taxon>Marasmiineae</taxon>
        <taxon>Mycenaceae</taxon>
        <taxon>Mycena</taxon>
    </lineage>
</organism>
<sequence>MKIGRYTGLGFSRRTPVPEKQPASPTPKKKALLIGITYADSGTYVPLRGPHADVQRMRKLLIEQYGYAVSEIVTLLDSGEGVQPTRANILRAIGDLVRGARKGDRFFFHYCGHTTQMENRSNSEEDGMDECLVPMDGEDQKIMDNELRRHLVDALPIGSSLVAVFDSCHSASLLDLAHYRCNRVYVPWISKGRRRSDELWNANVRRRALMLPLSPAGSPPATRANTHTNLNALPLPPPPPPPTKGEKAARRATRRATREMRELAQLLEGADLASPNEVPTRTNSPEVRSPLGDAVVTTRRIYEAARTSPQRVRAWRTDVGELAVLGERGEGAEGVPEVQRAGTEGENDGRGERDGAKEKARRRRRARASLPLLSSFSLGSGSFSRAGSTHRENGQPAAGEGVQRRTAVVRARAVSVAVDKENASPAPVVVKKDSAVQPRPQLQLQTERRPVSWLDPEPDAGERACESPEPVWACEGDKCREPGHGHEEGDRAEVISLASCKDYQLSWEDADGGSMTRELVRILERDPHPTLRTLVTNVSHALHRMSLERHMETRRYKRDCKKYAAYLERRRAAQLHPHPAPAPQTDDSASATVADSASASVSVAPSVPTTHPPSRTNTRRKTRPKAPQVKAKSEGFATAPVYDMDNFQDPQVASHHPLDMERPWSM</sequence>
<dbReference type="PANTHER" id="PTHR48104:SF30">
    <property type="entry name" value="METACASPASE-1"/>
    <property type="match status" value="1"/>
</dbReference>
<gene>
    <name evidence="4" type="ORF">DFH07DRAFT_984597</name>
</gene>
<evidence type="ECO:0000256" key="2">
    <source>
        <dbReference type="SAM" id="MobiDB-lite"/>
    </source>
</evidence>
<proteinExistence type="inferred from homology"/>
<protein>
    <submittedName>
        <fullName evidence="4">Caspase domain-containing protein</fullName>
    </submittedName>
</protein>
<feature type="region of interest" description="Disordered" evidence="2">
    <location>
        <begin position="328"/>
        <end position="404"/>
    </location>
</feature>
<keyword evidence="5" id="KW-1185">Reference proteome</keyword>
<evidence type="ECO:0000313" key="5">
    <source>
        <dbReference type="Proteomes" id="UP001215280"/>
    </source>
</evidence>
<feature type="compositionally biased region" description="Pro residues" evidence="2">
    <location>
        <begin position="234"/>
        <end position="243"/>
    </location>
</feature>
<accession>A0AAD7K2E7</accession>
<feature type="region of interest" description="Disordered" evidence="2">
    <location>
        <begin position="1"/>
        <end position="28"/>
    </location>
</feature>
<evidence type="ECO:0000256" key="1">
    <source>
        <dbReference type="ARBA" id="ARBA00009005"/>
    </source>
</evidence>